<dbReference type="GO" id="GO:0005184">
    <property type="term" value="F:neuropeptide hormone activity"/>
    <property type="evidence" value="ECO:0007669"/>
    <property type="project" value="InterPro"/>
</dbReference>
<protein>
    <submittedName>
        <fullName evidence="2">Putative allatostatin</fullName>
    </submittedName>
</protein>
<dbReference type="AlphaFoldDB" id="U5ERK0"/>
<dbReference type="EMBL" id="GANO01003720">
    <property type="protein sequence ID" value="JAB56151.1"/>
    <property type="molecule type" value="mRNA"/>
</dbReference>
<name>U5ERK0_9DIPT</name>
<sequence length="174" mass="20033">MRVYAVTLILLGYLALALCMPQKTQQSLSSFIGDFGDEPQQQQQQQRLAARSPKYNFGLGKRRYVLDESGPGAKRLPHYNFGLGKRGKADPDYEVDAFNPNNWPAWNDNFELTRKNDLGLDYDFKREPITTVTIPYDGPLGKRRAYDFGLGKRFNLNDEFDKRLPNRYNFGLGR</sequence>
<accession>U5ERK0</accession>
<feature type="chain" id="PRO_5004659613" evidence="1">
    <location>
        <begin position="20"/>
        <end position="174"/>
    </location>
</feature>
<evidence type="ECO:0000256" key="1">
    <source>
        <dbReference type="SAM" id="SignalP"/>
    </source>
</evidence>
<organism evidence="2">
    <name type="scientific">Corethrella appendiculata</name>
    <dbReference type="NCBI Taxonomy" id="1370023"/>
    <lineage>
        <taxon>Eukaryota</taxon>
        <taxon>Metazoa</taxon>
        <taxon>Ecdysozoa</taxon>
        <taxon>Arthropoda</taxon>
        <taxon>Hexapoda</taxon>
        <taxon>Insecta</taxon>
        <taxon>Pterygota</taxon>
        <taxon>Neoptera</taxon>
        <taxon>Endopterygota</taxon>
        <taxon>Diptera</taxon>
        <taxon>Nematocera</taxon>
        <taxon>Culicoidea</taxon>
        <taxon>Chaoboridae</taxon>
        <taxon>Corethrella</taxon>
    </lineage>
</organism>
<dbReference type="InterPro" id="IPR010276">
    <property type="entry name" value="Allatostatin"/>
</dbReference>
<keyword evidence="1" id="KW-0732">Signal</keyword>
<reference evidence="2" key="1">
    <citation type="journal article" date="2014" name="Insect Biochem. Mol. Biol.">
        <title>An insight into the sialome of the frog biting fly, Corethrella appendiculata.</title>
        <authorList>
            <person name="Ribeiro J.M.C."/>
            <person name="Chagas A.C."/>
            <person name="Pham V.M."/>
            <person name="Lounibos L.P."/>
            <person name="Calvo E."/>
        </authorList>
    </citation>
    <scope>NUCLEOTIDE SEQUENCE</scope>
    <source>
        <tissue evidence="2">Salivary glands</tissue>
    </source>
</reference>
<evidence type="ECO:0000313" key="2">
    <source>
        <dbReference type="EMBL" id="JAB56151.1"/>
    </source>
</evidence>
<feature type="signal peptide" evidence="1">
    <location>
        <begin position="1"/>
        <end position="19"/>
    </location>
</feature>
<dbReference type="Pfam" id="PF05953">
    <property type="entry name" value="Allatostatin"/>
    <property type="match status" value="3"/>
</dbReference>
<proteinExistence type="evidence at transcript level"/>